<name>A0A1V2N988_9HYPH</name>
<dbReference type="Proteomes" id="UP000189542">
    <property type="component" value="Unassembled WGS sequence"/>
</dbReference>
<proteinExistence type="predicted"/>
<sequence length="385" mass="45371">MHYHTINEPAYIQNLHKSLEQADIAIQSDGGGKIERAILKEDFKKSAVYKEGSLFFNEVEEIENRSRKWETYSLETTFPVSYQIASEESLDNLSSETNDTKNVLLELDKRFWRKAMQKIQFYTLDNLTRYFPNLTSAHDFISNEDYLGKLEIIVTIPSSLNFLTVSAKEKLRLLEEVLLKISKQIRRNYQKVKGTYRFASKPIKHIIKDYSLYIDSSVMNNQKITAEKTIGKKWYVFDNAILNQLEHKLISVLSSFMKKLEYQYKDIYLIRNDEQSIRFKLTEFESGRGFMPDFIMILISRANNAYYQVFIEPKGNDRLLEDAWKENMLKTLNNNDRIVLEENDKVRLIGIKFFATATSRYEEFIRDIENKLYDGKSLKNKSLLF</sequence>
<protein>
    <submittedName>
        <fullName evidence="1">Uncharacterized protein</fullName>
    </submittedName>
</protein>
<comment type="caution">
    <text evidence="1">The sequence shown here is derived from an EMBL/GenBank/DDBJ whole genome shotgun (WGS) entry which is preliminary data.</text>
</comment>
<evidence type="ECO:0000313" key="1">
    <source>
        <dbReference type="EMBL" id="ONI60130.1"/>
    </source>
</evidence>
<organism evidence="1 2">
    <name type="scientific">Candidatus Liberibacter solanacearum</name>
    <dbReference type="NCBI Taxonomy" id="556287"/>
    <lineage>
        <taxon>Bacteria</taxon>
        <taxon>Pseudomonadati</taxon>
        <taxon>Pseudomonadota</taxon>
        <taxon>Alphaproteobacteria</taxon>
        <taxon>Hyphomicrobiales</taxon>
        <taxon>Rhizobiaceae</taxon>
        <taxon>Liberibacter</taxon>
    </lineage>
</organism>
<reference evidence="1 2" key="1">
    <citation type="journal article" date="2017" name="PLoS ONE">
        <title>Genomic sequence of 'Candidatus Liberibacter solanacearum' haplotype C and its comparison with haplotype A and B genomes.</title>
        <authorList>
            <person name="Wang J."/>
            <person name="Haapalainen M."/>
            <person name="Schott T."/>
            <person name="Thompson S.M."/>
            <person name="Smith G.R."/>
            <person name="Nissinen A.I."/>
            <person name="Pirhonen M."/>
        </authorList>
    </citation>
    <scope>NUCLEOTIDE SEQUENCE [LARGE SCALE GENOMIC DNA]</scope>
    <source>
        <strain evidence="1 2">FIN111</strain>
    </source>
</reference>
<dbReference type="EMBL" id="LVWB01000005">
    <property type="protein sequence ID" value="ONI60130.1"/>
    <property type="molecule type" value="Genomic_DNA"/>
</dbReference>
<gene>
    <name evidence="1" type="ORF">AYO25_01470</name>
</gene>
<dbReference type="AlphaFoldDB" id="A0A1V2N988"/>
<evidence type="ECO:0000313" key="2">
    <source>
        <dbReference type="Proteomes" id="UP000189542"/>
    </source>
</evidence>
<accession>A0A1V2N988</accession>